<dbReference type="GO" id="GO:0009073">
    <property type="term" value="P:aromatic amino acid family biosynthetic process"/>
    <property type="evidence" value="ECO:0007669"/>
    <property type="project" value="UniProtKB-KW"/>
</dbReference>
<dbReference type="HAMAP" id="MF_00110">
    <property type="entry name" value="DHQ_synthase"/>
    <property type="match status" value="1"/>
</dbReference>
<evidence type="ECO:0000259" key="21">
    <source>
        <dbReference type="Pfam" id="PF24621"/>
    </source>
</evidence>
<dbReference type="UniPathway" id="UPA00053">
    <property type="reaction ID" value="UER00085"/>
</dbReference>
<comment type="cofactor">
    <cofactor evidence="19">
        <name>Co(2+)</name>
        <dbReference type="ChEBI" id="CHEBI:48828"/>
    </cofactor>
    <cofactor evidence="19">
        <name>Zn(2+)</name>
        <dbReference type="ChEBI" id="CHEBI:29105"/>
    </cofactor>
    <text evidence="19">Binds 1 divalent metal cation per subunit. Can use either Co(2+) or Zn(2+).</text>
</comment>
<evidence type="ECO:0000256" key="3">
    <source>
        <dbReference type="ARBA" id="ARBA00001947"/>
    </source>
</evidence>
<feature type="binding site" evidence="19">
    <location>
        <begin position="129"/>
        <end position="130"/>
    </location>
    <ligand>
        <name>NAD(+)</name>
        <dbReference type="ChEBI" id="CHEBI:57540"/>
    </ligand>
</feature>
<comment type="subcellular location">
    <subcellularLocation>
        <location evidence="5 19">Cytoplasm</location>
    </subcellularLocation>
</comment>
<keyword evidence="13 19" id="KW-0547">Nucleotide-binding</keyword>
<feature type="binding site" evidence="19">
    <location>
        <position position="142"/>
    </location>
    <ligand>
        <name>NAD(+)</name>
        <dbReference type="ChEBI" id="CHEBI:57540"/>
    </ligand>
</feature>
<name>A0A368BQ29_9GAMM</name>
<dbReference type="InterPro" id="IPR030963">
    <property type="entry name" value="DHQ_synth_fam"/>
</dbReference>
<keyword evidence="18 19" id="KW-0170">Cobalt</keyword>
<feature type="binding site" evidence="19">
    <location>
        <position position="184"/>
    </location>
    <ligand>
        <name>Zn(2+)</name>
        <dbReference type="ChEBI" id="CHEBI:29105"/>
    </ligand>
</feature>
<evidence type="ECO:0000256" key="13">
    <source>
        <dbReference type="ARBA" id="ARBA00022741"/>
    </source>
</evidence>
<dbReference type="GO" id="GO:0046872">
    <property type="term" value="F:metal ion binding"/>
    <property type="evidence" value="ECO:0007669"/>
    <property type="project" value="UniProtKB-KW"/>
</dbReference>
<comment type="similarity">
    <text evidence="7 19">Belongs to the sugar phosphate cyclases superfamily. Dehydroquinate synthase family.</text>
</comment>
<dbReference type="NCBIfam" id="TIGR01357">
    <property type="entry name" value="aroB"/>
    <property type="match status" value="1"/>
</dbReference>
<keyword evidence="10 19" id="KW-0963">Cytoplasm</keyword>
<evidence type="ECO:0000256" key="11">
    <source>
        <dbReference type="ARBA" id="ARBA00022605"/>
    </source>
</evidence>
<dbReference type="Gene3D" id="3.40.50.1970">
    <property type="match status" value="1"/>
</dbReference>
<evidence type="ECO:0000256" key="8">
    <source>
        <dbReference type="ARBA" id="ARBA00013031"/>
    </source>
</evidence>
<dbReference type="EC" id="4.2.3.4" evidence="8 19"/>
<keyword evidence="15 19" id="KW-0520">NAD</keyword>
<keyword evidence="14 19" id="KW-0862">Zinc</keyword>
<evidence type="ECO:0000256" key="12">
    <source>
        <dbReference type="ARBA" id="ARBA00022723"/>
    </source>
</evidence>
<feature type="domain" description="3-dehydroquinate synthase C-terminal" evidence="21">
    <location>
        <begin position="181"/>
        <end position="323"/>
    </location>
</feature>
<dbReference type="PANTHER" id="PTHR43622">
    <property type="entry name" value="3-DEHYDROQUINATE SYNTHASE"/>
    <property type="match status" value="1"/>
</dbReference>
<dbReference type="GO" id="GO:0008652">
    <property type="term" value="P:amino acid biosynthetic process"/>
    <property type="evidence" value="ECO:0007669"/>
    <property type="project" value="UniProtKB-KW"/>
</dbReference>
<dbReference type="PANTHER" id="PTHR43622:SF7">
    <property type="entry name" value="3-DEHYDROQUINATE SYNTHASE, CHLOROPLASTIC"/>
    <property type="match status" value="1"/>
</dbReference>
<gene>
    <name evidence="19 22" type="primary">aroB</name>
    <name evidence="22" type="ORF">DBW98_01790</name>
</gene>
<evidence type="ECO:0000256" key="14">
    <source>
        <dbReference type="ARBA" id="ARBA00022833"/>
    </source>
</evidence>
<protein>
    <recommendedName>
        <fullName evidence="9 19">3-dehydroquinate synthase</fullName>
        <shortName evidence="19">DHQS</shortName>
        <ecNumber evidence="8 19">4.2.3.4</ecNumber>
    </recommendedName>
</protein>
<organism evidence="22 23">
    <name type="scientific">SAR86 cluster bacterium</name>
    <dbReference type="NCBI Taxonomy" id="2030880"/>
    <lineage>
        <taxon>Bacteria</taxon>
        <taxon>Pseudomonadati</taxon>
        <taxon>Pseudomonadota</taxon>
        <taxon>Gammaproteobacteria</taxon>
        <taxon>SAR86 cluster</taxon>
    </lineage>
</organism>
<dbReference type="Pfam" id="PF01761">
    <property type="entry name" value="DHQ_synthase"/>
    <property type="match status" value="1"/>
</dbReference>
<evidence type="ECO:0000256" key="19">
    <source>
        <dbReference type="HAMAP-Rule" id="MF_00110"/>
    </source>
</evidence>
<dbReference type="CDD" id="cd08195">
    <property type="entry name" value="DHQS"/>
    <property type="match status" value="1"/>
</dbReference>
<feature type="binding site" evidence="19">
    <location>
        <position position="151"/>
    </location>
    <ligand>
        <name>NAD(+)</name>
        <dbReference type="ChEBI" id="CHEBI:57540"/>
    </ligand>
</feature>
<dbReference type="SUPFAM" id="SSF56796">
    <property type="entry name" value="Dehydroquinate synthase-like"/>
    <property type="match status" value="1"/>
</dbReference>
<comment type="function">
    <text evidence="4 19">Catalyzes the conversion of 3-deoxy-D-arabino-heptulosonate 7-phosphate (DAHP) to dehydroquinate (DHQ).</text>
</comment>
<evidence type="ECO:0000256" key="16">
    <source>
        <dbReference type="ARBA" id="ARBA00023141"/>
    </source>
</evidence>
<comment type="caution">
    <text evidence="22">The sequence shown here is derived from an EMBL/GenBank/DDBJ whole genome shotgun (WGS) entry which is preliminary data.</text>
</comment>
<evidence type="ECO:0000256" key="9">
    <source>
        <dbReference type="ARBA" id="ARBA00017684"/>
    </source>
</evidence>
<evidence type="ECO:0000256" key="6">
    <source>
        <dbReference type="ARBA" id="ARBA00004661"/>
    </source>
</evidence>
<sequence length="356" mass="39563">MAKELFAGQKQDRYKIIIGRDAISKKNLALLLKQHKKVLIISDNGIPANIIKKVTSICKTSSKIYSILLTKGEKAKSLENFQKILNFLAQNNFDRSDAIVALGGGVIGDISGFAASCYLRGIQFIQVPTTLLAQVDSSVGGKTAINISAGKNLVGAFYNPKGVIIDTMVLDSLPKREFKAGLAEVLKYAFIQNRYLFSLLKRNCKKIMSMDKKIIEEIIFESIKTKAKIVTKDEKENGIRAILNFGHTFGHAIEAEGKYQKILHGEAVAKGMLIAARISYLENLISKKDLIDVQSLLEAYEFDLSIDQYKYKSLKPYILRDKKIKGGQLNLVLLNKISNAIVTDRFNPANLSKSLK</sequence>
<comment type="catalytic activity">
    <reaction evidence="1 19">
        <text>7-phospho-2-dehydro-3-deoxy-D-arabino-heptonate = 3-dehydroquinate + phosphate</text>
        <dbReference type="Rhea" id="RHEA:21968"/>
        <dbReference type="ChEBI" id="CHEBI:32364"/>
        <dbReference type="ChEBI" id="CHEBI:43474"/>
        <dbReference type="ChEBI" id="CHEBI:58394"/>
        <dbReference type="EC" id="4.2.3.4"/>
    </reaction>
</comment>
<evidence type="ECO:0000256" key="15">
    <source>
        <dbReference type="ARBA" id="ARBA00023027"/>
    </source>
</evidence>
<dbReference type="EMBL" id="QOPC01000006">
    <property type="protein sequence ID" value="RCL38952.1"/>
    <property type="molecule type" value="Genomic_DNA"/>
</dbReference>
<keyword evidence="11 19" id="KW-0028">Amino-acid biosynthesis</keyword>
<keyword evidence="17 19" id="KW-0456">Lyase</keyword>
<evidence type="ECO:0000256" key="2">
    <source>
        <dbReference type="ARBA" id="ARBA00001911"/>
    </source>
</evidence>
<evidence type="ECO:0000256" key="18">
    <source>
        <dbReference type="ARBA" id="ARBA00023285"/>
    </source>
</evidence>
<feature type="binding site" evidence="19">
    <location>
        <position position="264"/>
    </location>
    <ligand>
        <name>Zn(2+)</name>
        <dbReference type="ChEBI" id="CHEBI:29105"/>
    </ligand>
</feature>
<evidence type="ECO:0000256" key="17">
    <source>
        <dbReference type="ARBA" id="ARBA00023239"/>
    </source>
</evidence>
<keyword evidence="16 19" id="KW-0057">Aromatic amino acid biosynthesis</keyword>
<dbReference type="GO" id="GO:0005737">
    <property type="term" value="C:cytoplasm"/>
    <property type="evidence" value="ECO:0007669"/>
    <property type="project" value="UniProtKB-SubCell"/>
</dbReference>
<reference evidence="22 23" key="1">
    <citation type="journal article" date="2018" name="Microbiome">
        <title>Fine metagenomic profile of the Mediterranean stratified and mixed water columns revealed by assembly and recruitment.</title>
        <authorList>
            <person name="Haro-Moreno J.M."/>
            <person name="Lopez-Perez M."/>
            <person name="De La Torre J.R."/>
            <person name="Picazo A."/>
            <person name="Camacho A."/>
            <person name="Rodriguez-Valera F."/>
        </authorList>
    </citation>
    <scope>NUCLEOTIDE SEQUENCE [LARGE SCALE GENOMIC DNA]</scope>
    <source>
        <strain evidence="22">MED-G84</strain>
    </source>
</reference>
<dbReference type="GO" id="GO:0009423">
    <property type="term" value="P:chorismate biosynthetic process"/>
    <property type="evidence" value="ECO:0007669"/>
    <property type="project" value="UniProtKB-UniRule"/>
</dbReference>
<dbReference type="Pfam" id="PF24621">
    <property type="entry name" value="DHQS_C"/>
    <property type="match status" value="1"/>
</dbReference>
<keyword evidence="12 19" id="KW-0479">Metal-binding</keyword>
<feature type="domain" description="3-dehydroquinate synthase N-terminal" evidence="20">
    <location>
        <begin position="67"/>
        <end position="179"/>
    </location>
</feature>
<dbReference type="InterPro" id="IPR016037">
    <property type="entry name" value="DHQ_synth_AroB"/>
</dbReference>
<evidence type="ECO:0000259" key="20">
    <source>
        <dbReference type="Pfam" id="PF01761"/>
    </source>
</evidence>
<proteinExistence type="inferred from homology"/>
<feature type="binding site" evidence="19">
    <location>
        <begin position="105"/>
        <end position="109"/>
    </location>
    <ligand>
        <name>NAD(+)</name>
        <dbReference type="ChEBI" id="CHEBI:57540"/>
    </ligand>
</feature>
<evidence type="ECO:0000256" key="1">
    <source>
        <dbReference type="ARBA" id="ARBA00001393"/>
    </source>
</evidence>
<dbReference type="GO" id="GO:0000166">
    <property type="term" value="F:nucleotide binding"/>
    <property type="evidence" value="ECO:0007669"/>
    <property type="project" value="UniProtKB-KW"/>
</dbReference>
<dbReference type="GO" id="GO:0003856">
    <property type="term" value="F:3-dehydroquinate synthase activity"/>
    <property type="evidence" value="ECO:0007669"/>
    <property type="project" value="UniProtKB-UniRule"/>
</dbReference>
<feature type="binding site" evidence="19">
    <location>
        <position position="247"/>
    </location>
    <ligand>
        <name>Zn(2+)</name>
        <dbReference type="ChEBI" id="CHEBI:29105"/>
    </ligand>
</feature>
<dbReference type="AlphaFoldDB" id="A0A368BQ29"/>
<evidence type="ECO:0000313" key="22">
    <source>
        <dbReference type="EMBL" id="RCL38952.1"/>
    </source>
</evidence>
<evidence type="ECO:0000256" key="4">
    <source>
        <dbReference type="ARBA" id="ARBA00003485"/>
    </source>
</evidence>
<dbReference type="Proteomes" id="UP000253032">
    <property type="component" value="Unassembled WGS sequence"/>
</dbReference>
<evidence type="ECO:0000313" key="23">
    <source>
        <dbReference type="Proteomes" id="UP000253032"/>
    </source>
</evidence>
<evidence type="ECO:0000256" key="5">
    <source>
        <dbReference type="ARBA" id="ARBA00004496"/>
    </source>
</evidence>
<dbReference type="Gene3D" id="1.20.1090.10">
    <property type="entry name" value="Dehydroquinate synthase-like - alpha domain"/>
    <property type="match status" value="1"/>
</dbReference>
<comment type="caution">
    <text evidence="19">Lacks conserved residue(s) required for the propagation of feature annotation.</text>
</comment>
<dbReference type="InterPro" id="IPR056179">
    <property type="entry name" value="DHQS_C"/>
</dbReference>
<dbReference type="PIRSF" id="PIRSF001455">
    <property type="entry name" value="DHQ_synth"/>
    <property type="match status" value="1"/>
</dbReference>
<comment type="pathway">
    <text evidence="6 19">Metabolic intermediate biosynthesis; chorismate biosynthesis; chorismate from D-erythrose 4-phosphate and phosphoenolpyruvate: step 2/7.</text>
</comment>
<dbReference type="InterPro" id="IPR050071">
    <property type="entry name" value="Dehydroquinate_synthase"/>
</dbReference>
<dbReference type="InterPro" id="IPR030960">
    <property type="entry name" value="DHQS/DOIS_N"/>
</dbReference>
<dbReference type="FunFam" id="3.40.50.1970:FF:000007">
    <property type="entry name" value="Pentafunctional AROM polypeptide"/>
    <property type="match status" value="1"/>
</dbReference>
<comment type="cofactor">
    <cofactor evidence="2 19">
        <name>NAD(+)</name>
        <dbReference type="ChEBI" id="CHEBI:57540"/>
    </cofactor>
</comment>
<accession>A0A368BQ29</accession>
<comment type="cofactor">
    <cofactor evidence="3">
        <name>Zn(2+)</name>
        <dbReference type="ChEBI" id="CHEBI:29105"/>
    </cofactor>
</comment>
<evidence type="ECO:0000256" key="10">
    <source>
        <dbReference type="ARBA" id="ARBA00022490"/>
    </source>
</evidence>
<evidence type="ECO:0000256" key="7">
    <source>
        <dbReference type="ARBA" id="ARBA00005412"/>
    </source>
</evidence>